<gene>
    <name evidence="2" type="ORF">ABT276_26045</name>
</gene>
<accession>A0ABV1V2K5</accession>
<dbReference type="RefSeq" id="WP_351978058.1">
    <property type="nucleotide sequence ID" value="NZ_JBEPBX010000028.1"/>
</dbReference>
<keyword evidence="3" id="KW-1185">Reference proteome</keyword>
<proteinExistence type="predicted"/>
<evidence type="ECO:0000313" key="3">
    <source>
        <dbReference type="Proteomes" id="UP001445472"/>
    </source>
</evidence>
<reference evidence="2 3" key="1">
    <citation type="submission" date="2024-06" db="EMBL/GenBank/DDBJ databases">
        <title>The Natural Products Discovery Center: Release of the First 8490 Sequenced Strains for Exploring Actinobacteria Biosynthetic Diversity.</title>
        <authorList>
            <person name="Kalkreuter E."/>
            <person name="Kautsar S.A."/>
            <person name="Yang D."/>
            <person name="Bader C.D."/>
            <person name="Teijaro C.N."/>
            <person name="Fluegel L."/>
            <person name="Davis C.M."/>
            <person name="Simpson J.R."/>
            <person name="Lauterbach L."/>
            <person name="Steele A.D."/>
            <person name="Gui C."/>
            <person name="Meng S."/>
            <person name="Li G."/>
            <person name="Viehrig K."/>
            <person name="Ye F."/>
            <person name="Su P."/>
            <person name="Kiefer A.F."/>
            <person name="Nichols A."/>
            <person name="Cepeda A.J."/>
            <person name="Yan W."/>
            <person name="Fan B."/>
            <person name="Jiang Y."/>
            <person name="Adhikari A."/>
            <person name="Zheng C.-J."/>
            <person name="Schuster L."/>
            <person name="Cowan T.M."/>
            <person name="Smanski M.J."/>
            <person name="Chevrette M.G."/>
            <person name="De Carvalho L.P.S."/>
            <person name="Shen B."/>
        </authorList>
    </citation>
    <scope>NUCLEOTIDE SEQUENCE [LARGE SCALE GENOMIC DNA]</scope>
    <source>
        <strain evidence="2 3">NPDC000837</strain>
    </source>
</reference>
<feature type="compositionally biased region" description="Basic and acidic residues" evidence="1">
    <location>
        <begin position="78"/>
        <end position="99"/>
    </location>
</feature>
<evidence type="ECO:0000313" key="2">
    <source>
        <dbReference type="EMBL" id="MER6616766.1"/>
    </source>
</evidence>
<organism evidence="2 3">
    <name type="scientific">Streptomyces xantholiticus</name>
    <dbReference type="NCBI Taxonomy" id="68285"/>
    <lineage>
        <taxon>Bacteria</taxon>
        <taxon>Bacillati</taxon>
        <taxon>Actinomycetota</taxon>
        <taxon>Actinomycetes</taxon>
        <taxon>Kitasatosporales</taxon>
        <taxon>Streptomycetaceae</taxon>
        <taxon>Streptomyces</taxon>
    </lineage>
</organism>
<sequence>MCDGPDARLDAGRRTALCTPCERAGPAGREPVRLGDILTAAGGVLTFAAPDRDRPRRTACRFGGTEAERHRTTAGRRLPKEPAAHPVDSDLTRDHPPER</sequence>
<comment type="caution">
    <text evidence="2">The sequence shown here is derived from an EMBL/GenBank/DDBJ whole genome shotgun (WGS) entry which is preliminary data.</text>
</comment>
<protein>
    <submittedName>
        <fullName evidence="2">Uncharacterized protein</fullName>
    </submittedName>
</protein>
<dbReference type="EMBL" id="JBEPBX010000028">
    <property type="protein sequence ID" value="MER6616766.1"/>
    <property type="molecule type" value="Genomic_DNA"/>
</dbReference>
<evidence type="ECO:0000256" key="1">
    <source>
        <dbReference type="SAM" id="MobiDB-lite"/>
    </source>
</evidence>
<name>A0ABV1V2K5_9ACTN</name>
<dbReference type="Proteomes" id="UP001445472">
    <property type="component" value="Unassembled WGS sequence"/>
</dbReference>
<feature type="region of interest" description="Disordered" evidence="1">
    <location>
        <begin position="54"/>
        <end position="99"/>
    </location>
</feature>